<dbReference type="Proteomes" id="UP000664628">
    <property type="component" value="Unassembled WGS sequence"/>
</dbReference>
<keyword evidence="1" id="KW-1134">Transmembrane beta strand</keyword>
<dbReference type="Pfam" id="PF07715">
    <property type="entry name" value="Plug"/>
    <property type="match status" value="1"/>
</dbReference>
<keyword evidence="1" id="KW-0998">Cell outer membrane</keyword>
<dbReference type="RefSeq" id="WP_207333226.1">
    <property type="nucleotide sequence ID" value="NZ_JAFMYW010000029.1"/>
</dbReference>
<organism evidence="3 4">
    <name type="scientific">Fibrella forsythiae</name>
    <dbReference type="NCBI Taxonomy" id="2817061"/>
    <lineage>
        <taxon>Bacteria</taxon>
        <taxon>Pseudomonadati</taxon>
        <taxon>Bacteroidota</taxon>
        <taxon>Cytophagia</taxon>
        <taxon>Cytophagales</taxon>
        <taxon>Spirosomataceae</taxon>
        <taxon>Fibrella</taxon>
    </lineage>
</organism>
<dbReference type="Pfam" id="PF13715">
    <property type="entry name" value="CarbopepD_reg_2"/>
    <property type="match status" value="1"/>
</dbReference>
<evidence type="ECO:0000313" key="3">
    <source>
        <dbReference type="EMBL" id="MBO0953274.1"/>
    </source>
</evidence>
<sequence length="1160" mass="128100">MKMLLAGLCWLLWWPLKPGQAQTPVASLNGRILDARTGEPLPFATVYLNNTSLGTTANENGAYRLMALPLGNQEIVASFLGYQTTRLPLRLTDTNPRSLDLTLEPADQALALVTVKARHDKNWTRNLARFSRELLGNGSEARQCRIINPNVLSFENEKGHLRARAGESLVIENQALGYRLYYNLLYFDLYREKMQFAGTSRFDELPAADARQKARWQTNRIAVYRGSIQHLLASLMAGTHEQAGYRVYRTPLTNGGDDRIMPFVRTQERQYIDPKLAATLFRSGGLSFERQLISDQPLEVYYDRVYAANSPYHDSPYAYSLLLLPSHRLEMNTNGWITSSNGLDVRGYLGNNRLATLLPADWNPPTPEILLANGIQSGRVGRADAGLDSLSRLRKSQSERTAPLVYLHTDKSFYLTGDQLWLSAYVLDAVRQLPTVTRSGSALEVELVAPTGQVVQHHWLPVTDGRASDNFRLPDSLPTGMYRLRALTALDASVDKPAFECAFPIYTAQAERALPTAGSTQSPSPALRTRPVPVADSLDVQFLPEGGRWLAGVASRLGVRAVAADGRGRAIRGRLVDQANQELVSFSTNRLGLGQLTLTPQVGHRYRAVIESDSARQTVNLPAFEAEGYSLSVDAVSDSSRLTVRVRATGRYGQQPVYISLQCREQLVYHQQWLLQKGEAQFSLSTASLPPGVCRLILWDANLQARAERLVFVAQRTEVLQMRVTLNKAQYAPREQVALGFQLRDAEGSPVQGSWSAAVTDADQLPLDTNRVDLPTYLLLTAGLKGHIEAPAFYLEPHHGADLDNLLLTQGWCRLPAAQAPDSTGGWMLSGLVRDQKGKPMGGQSVVVVLEQHSQRMLYSLMTDAQGIFRLPGLLLSDTVTVRAGVVGPNKDRARISINQPGSLRSPATVFPVAWQPVVNQLADARARHLAWPAFYRDSTAHQLAELVVRAKKPISDERPKDVERSSLHGAADNVMIVEPGSPFVSITDLLKQMPGMALLLSRNFSSFGDNSPLLLVDGVYTEWAMLKTLSPSEVSRVELLRNPTTAGIYGARAANGVVAIYTRKDMGLVKDLPTSMSTTVVGFVSSRQFYVPQYEPAVTGGPIDRRDVLYWQAIGQTDENGLGRMVFPLSDTAKRLRILLQGVTNQGVPMSFTWELSTR</sequence>
<dbReference type="InterPro" id="IPR012910">
    <property type="entry name" value="Plug_dom"/>
</dbReference>
<keyword evidence="1" id="KW-0812">Transmembrane</keyword>
<gene>
    <name evidence="3" type="ORF">J2I46_32180</name>
</gene>
<name>A0ABS3JTD1_9BACT</name>
<evidence type="ECO:0000259" key="2">
    <source>
        <dbReference type="Pfam" id="PF07715"/>
    </source>
</evidence>
<proteinExistence type="inferred from homology"/>
<dbReference type="InterPro" id="IPR008969">
    <property type="entry name" value="CarboxyPept-like_regulatory"/>
</dbReference>
<dbReference type="PROSITE" id="PS52016">
    <property type="entry name" value="TONB_DEPENDENT_REC_3"/>
    <property type="match status" value="1"/>
</dbReference>
<dbReference type="EMBL" id="JAFMYW010000029">
    <property type="protein sequence ID" value="MBO0953274.1"/>
    <property type="molecule type" value="Genomic_DNA"/>
</dbReference>
<keyword evidence="1" id="KW-0813">Transport</keyword>
<evidence type="ECO:0000313" key="4">
    <source>
        <dbReference type="Proteomes" id="UP000664628"/>
    </source>
</evidence>
<accession>A0ABS3JTD1</accession>
<dbReference type="SUPFAM" id="SSF49464">
    <property type="entry name" value="Carboxypeptidase regulatory domain-like"/>
    <property type="match status" value="1"/>
</dbReference>
<comment type="similarity">
    <text evidence="1">Belongs to the TonB-dependent receptor family.</text>
</comment>
<dbReference type="Gene3D" id="2.170.130.10">
    <property type="entry name" value="TonB-dependent receptor, plug domain"/>
    <property type="match status" value="1"/>
</dbReference>
<keyword evidence="4" id="KW-1185">Reference proteome</keyword>
<dbReference type="InterPro" id="IPR037066">
    <property type="entry name" value="Plug_dom_sf"/>
</dbReference>
<feature type="domain" description="TonB-dependent receptor plug" evidence="2">
    <location>
        <begin position="985"/>
        <end position="1058"/>
    </location>
</feature>
<protein>
    <submittedName>
        <fullName evidence="3">Carboxypeptidase regulatory-like domain-containing protein</fullName>
    </submittedName>
</protein>
<evidence type="ECO:0000256" key="1">
    <source>
        <dbReference type="PROSITE-ProRule" id="PRU01360"/>
    </source>
</evidence>
<keyword evidence="1" id="KW-0472">Membrane</keyword>
<reference evidence="3 4" key="1">
    <citation type="submission" date="2021-03" db="EMBL/GenBank/DDBJ databases">
        <title>Fibrella sp. HMF5405 genome sequencing and assembly.</title>
        <authorList>
            <person name="Kang H."/>
            <person name="Kim H."/>
            <person name="Bae S."/>
            <person name="Joh K."/>
        </authorList>
    </citation>
    <scope>NUCLEOTIDE SEQUENCE [LARGE SCALE GENOMIC DNA]</scope>
    <source>
        <strain evidence="3 4">HMF5405</strain>
    </source>
</reference>
<comment type="caution">
    <text evidence="3">The sequence shown here is derived from an EMBL/GenBank/DDBJ whole genome shotgun (WGS) entry which is preliminary data.</text>
</comment>
<dbReference type="InterPro" id="IPR039426">
    <property type="entry name" value="TonB-dep_rcpt-like"/>
</dbReference>
<comment type="subcellular location">
    <subcellularLocation>
        <location evidence="1">Cell outer membrane</location>
        <topology evidence="1">Multi-pass membrane protein</topology>
    </subcellularLocation>
</comment>
<dbReference type="Gene3D" id="2.60.40.1120">
    <property type="entry name" value="Carboxypeptidase-like, regulatory domain"/>
    <property type="match status" value="1"/>
</dbReference>
<dbReference type="SUPFAM" id="SSF56935">
    <property type="entry name" value="Porins"/>
    <property type="match status" value="1"/>
</dbReference>
<dbReference type="Gene3D" id="2.60.40.1930">
    <property type="match status" value="1"/>
</dbReference>